<proteinExistence type="predicted"/>
<dbReference type="PANTHER" id="PTHR43289:SF6">
    <property type="entry name" value="SERINE_THREONINE-PROTEIN KINASE NEKL-3"/>
    <property type="match status" value="1"/>
</dbReference>
<evidence type="ECO:0000256" key="3">
    <source>
        <dbReference type="ARBA" id="ARBA00022679"/>
    </source>
</evidence>
<keyword evidence="2 10" id="KW-0723">Serine/threonine-protein kinase</keyword>
<dbReference type="PROSITE" id="PS50011">
    <property type="entry name" value="PROTEIN_KINASE_DOM"/>
    <property type="match status" value="1"/>
</dbReference>
<dbReference type="PROSITE" id="PS00108">
    <property type="entry name" value="PROTEIN_KINASE_ST"/>
    <property type="match status" value="1"/>
</dbReference>
<dbReference type="CDD" id="cd14014">
    <property type="entry name" value="STKc_PknB_like"/>
    <property type="match status" value="1"/>
</dbReference>
<dbReference type="InterPro" id="IPR008271">
    <property type="entry name" value="Ser/Thr_kinase_AS"/>
</dbReference>
<accession>A0A3M2L856</accession>
<dbReference type="Pfam" id="PF00069">
    <property type="entry name" value="Pkinase"/>
    <property type="match status" value="1"/>
</dbReference>
<keyword evidence="11" id="KW-1185">Reference proteome</keyword>
<dbReference type="SUPFAM" id="SSF56112">
    <property type="entry name" value="Protein kinase-like (PK-like)"/>
    <property type="match status" value="1"/>
</dbReference>
<evidence type="ECO:0000256" key="2">
    <source>
        <dbReference type="ARBA" id="ARBA00022527"/>
    </source>
</evidence>
<organism evidence="10 11">
    <name type="scientific">Nocardia stercoris</name>
    <dbReference type="NCBI Taxonomy" id="2483361"/>
    <lineage>
        <taxon>Bacteria</taxon>
        <taxon>Bacillati</taxon>
        <taxon>Actinomycetota</taxon>
        <taxon>Actinomycetes</taxon>
        <taxon>Mycobacteriales</taxon>
        <taxon>Nocardiaceae</taxon>
        <taxon>Nocardia</taxon>
    </lineage>
</organism>
<feature type="region of interest" description="Disordered" evidence="8">
    <location>
        <begin position="289"/>
        <end position="323"/>
    </location>
</feature>
<dbReference type="GO" id="GO:0004674">
    <property type="term" value="F:protein serine/threonine kinase activity"/>
    <property type="evidence" value="ECO:0007669"/>
    <property type="project" value="UniProtKB-KW"/>
</dbReference>
<gene>
    <name evidence="10" type="ORF">EBN03_12050</name>
</gene>
<dbReference type="Gene3D" id="1.10.510.10">
    <property type="entry name" value="Transferase(Phosphotransferase) domain 1"/>
    <property type="match status" value="1"/>
</dbReference>
<evidence type="ECO:0000256" key="6">
    <source>
        <dbReference type="ARBA" id="ARBA00022840"/>
    </source>
</evidence>
<dbReference type="PANTHER" id="PTHR43289">
    <property type="entry name" value="MITOGEN-ACTIVATED PROTEIN KINASE KINASE KINASE 20-RELATED"/>
    <property type="match status" value="1"/>
</dbReference>
<evidence type="ECO:0000256" key="1">
    <source>
        <dbReference type="ARBA" id="ARBA00012513"/>
    </source>
</evidence>
<evidence type="ECO:0000256" key="5">
    <source>
        <dbReference type="ARBA" id="ARBA00022777"/>
    </source>
</evidence>
<dbReference type="EC" id="2.7.11.1" evidence="1"/>
<dbReference type="AlphaFoldDB" id="A0A3M2L856"/>
<evidence type="ECO:0000256" key="4">
    <source>
        <dbReference type="ARBA" id="ARBA00022741"/>
    </source>
</evidence>
<evidence type="ECO:0000259" key="9">
    <source>
        <dbReference type="PROSITE" id="PS50011"/>
    </source>
</evidence>
<keyword evidence="5 10" id="KW-0418">Kinase</keyword>
<dbReference type="Gene3D" id="3.30.200.20">
    <property type="entry name" value="Phosphorylase Kinase, domain 1"/>
    <property type="match status" value="1"/>
</dbReference>
<keyword evidence="6 7" id="KW-0067">ATP-binding</keyword>
<evidence type="ECO:0000256" key="8">
    <source>
        <dbReference type="SAM" id="MobiDB-lite"/>
    </source>
</evidence>
<sequence>MNARAIGRGELVGSRFKLERPIGKGGMAQVWRATDIQEERAVAVKFLRSADEVLVHVDTVFQEGDLETLRNRFRREAGLLATLSHPGIPELYDHGSHYGTPFLAMRYIDGIPLNEFLQRYRPLPLAPAAAIAVQIASALECAHQRPVVHRDLKPQNVMISVTGVAVLIDFGIARPLWPDVTRYTEHGSSLGSPGYQAPEQIRGDAVVPKTDSYALGCVCYELFTARTPFLEQDGGLPGQHLDKDPAPLWTIAAQVPDELNELVMAMLAKSPEQRPDMAQIQQVLRRYLPLPGSQPPRPRLDPDPTLPYRAPAEGTDSERITPLAPALPKPAARTWLRARDVEQECAAAERELAAGEPGSATNRLVDIAAAARREWGPTRLLVRRVWQLAAEGLRVLGDCGRAVTFYQQMSDDLERNRDPADQAAAMIYKLRIAECRLPFGDGNFAIETLADIATRIPTLPASAAHDVRAVWSELETNLDELGYKSPVQKMPRPSQEG</sequence>
<dbReference type="EMBL" id="RFFH01000004">
    <property type="protein sequence ID" value="RMI32693.1"/>
    <property type="molecule type" value="Genomic_DNA"/>
</dbReference>
<dbReference type="SMART" id="SM00220">
    <property type="entry name" value="S_TKc"/>
    <property type="match status" value="1"/>
</dbReference>
<evidence type="ECO:0000313" key="10">
    <source>
        <dbReference type="EMBL" id="RMI32693.1"/>
    </source>
</evidence>
<dbReference type="InterPro" id="IPR000719">
    <property type="entry name" value="Prot_kinase_dom"/>
</dbReference>
<dbReference type="Proteomes" id="UP000279275">
    <property type="component" value="Unassembled WGS sequence"/>
</dbReference>
<dbReference type="InterPro" id="IPR017441">
    <property type="entry name" value="Protein_kinase_ATP_BS"/>
</dbReference>
<evidence type="ECO:0000313" key="11">
    <source>
        <dbReference type="Proteomes" id="UP000279275"/>
    </source>
</evidence>
<feature type="domain" description="Protein kinase" evidence="9">
    <location>
        <begin position="16"/>
        <end position="288"/>
    </location>
</feature>
<evidence type="ECO:0000256" key="7">
    <source>
        <dbReference type="PROSITE-ProRule" id="PRU10141"/>
    </source>
</evidence>
<name>A0A3M2L856_9NOCA</name>
<comment type="caution">
    <text evidence="10">The sequence shown here is derived from an EMBL/GenBank/DDBJ whole genome shotgun (WGS) entry which is preliminary data.</text>
</comment>
<dbReference type="GO" id="GO:0005524">
    <property type="term" value="F:ATP binding"/>
    <property type="evidence" value="ECO:0007669"/>
    <property type="project" value="UniProtKB-UniRule"/>
</dbReference>
<protein>
    <recommendedName>
        <fullName evidence="1">non-specific serine/threonine protein kinase</fullName>
        <ecNumber evidence="1">2.7.11.1</ecNumber>
    </recommendedName>
</protein>
<reference evidence="10 11" key="1">
    <citation type="submission" date="2018-10" db="EMBL/GenBank/DDBJ databases">
        <title>Isolation from cow dung.</title>
        <authorList>
            <person name="Ling L."/>
        </authorList>
    </citation>
    <scope>NUCLEOTIDE SEQUENCE [LARGE SCALE GENOMIC DNA]</scope>
    <source>
        <strain evidence="10 11">NEAU-LL90</strain>
    </source>
</reference>
<keyword evidence="4 7" id="KW-0547">Nucleotide-binding</keyword>
<keyword evidence="3" id="KW-0808">Transferase</keyword>
<dbReference type="InterPro" id="IPR011009">
    <property type="entry name" value="Kinase-like_dom_sf"/>
</dbReference>
<dbReference type="PROSITE" id="PS00107">
    <property type="entry name" value="PROTEIN_KINASE_ATP"/>
    <property type="match status" value="1"/>
</dbReference>
<feature type="binding site" evidence="7">
    <location>
        <position position="45"/>
    </location>
    <ligand>
        <name>ATP</name>
        <dbReference type="ChEBI" id="CHEBI:30616"/>
    </ligand>
</feature>